<sequence>MQESITKVRPSWGRRLAGIEGLRGIAAISVLLYHLGLGASYQVLIGPVSILLTLLDQGLTLFFVLSGFLLFRPFVTTLMEDKALPSIRRYARNRLLRIYPAYVVIFVVTGLIFAAAFIKGSTHGLGPDNIGRITDPVQILANLALVQMLIPSFVMTGLPVSWSLTAEVSFYIILALIAIWSARLIRRGASKTAVLFGFPVGMIALGVGVTLWGYKATLGLSPAAAGDFAFGQNWTAVLLRSVLGQADLFGYGMIAAVVVAKLHDRDVHRVSTGSKIVLLLAAGLVELTGFTLLRPLLSNMSGIAAALILLAVVLPSSRHGNANRAAKVLEWLPFRFTGLISYSIYLWHLPILLWLISHDMLFGSNARSMPLNGLLVLAIALPLSTLTYYLVERPAMKLKKPTGRPAKGGPGVPGGISSAEVASFERSGSMSSPVGISGAKPADSREFLEETR</sequence>
<proteinExistence type="predicted"/>
<evidence type="ECO:0000313" key="5">
    <source>
        <dbReference type="Proteomes" id="UP001226577"/>
    </source>
</evidence>
<feature type="transmembrane region" description="Helical" evidence="2">
    <location>
        <begin position="21"/>
        <end position="44"/>
    </location>
</feature>
<dbReference type="Pfam" id="PF01757">
    <property type="entry name" value="Acyl_transf_3"/>
    <property type="match status" value="1"/>
</dbReference>
<dbReference type="PANTHER" id="PTHR23028:SF53">
    <property type="entry name" value="ACYL_TRANSF_3 DOMAIN-CONTAINING PROTEIN"/>
    <property type="match status" value="1"/>
</dbReference>
<feature type="transmembrane region" description="Helical" evidence="2">
    <location>
        <begin position="296"/>
        <end position="315"/>
    </location>
</feature>
<dbReference type="InterPro" id="IPR002656">
    <property type="entry name" value="Acyl_transf_3_dom"/>
</dbReference>
<gene>
    <name evidence="4" type="ORF">J2X98_002963</name>
</gene>
<evidence type="ECO:0000256" key="2">
    <source>
        <dbReference type="SAM" id="Phobius"/>
    </source>
</evidence>
<feature type="transmembrane region" description="Helical" evidence="2">
    <location>
        <begin position="234"/>
        <end position="260"/>
    </location>
</feature>
<feature type="domain" description="Acyltransferase 3" evidence="3">
    <location>
        <begin position="17"/>
        <end position="388"/>
    </location>
</feature>
<dbReference type="Proteomes" id="UP001226577">
    <property type="component" value="Unassembled WGS sequence"/>
</dbReference>
<feature type="transmembrane region" description="Helical" evidence="2">
    <location>
        <begin position="369"/>
        <end position="391"/>
    </location>
</feature>
<feature type="transmembrane region" description="Helical" evidence="2">
    <location>
        <begin position="193"/>
        <end position="214"/>
    </location>
</feature>
<feature type="transmembrane region" description="Helical" evidence="2">
    <location>
        <begin position="160"/>
        <end position="181"/>
    </location>
</feature>
<keyword evidence="5" id="KW-1185">Reference proteome</keyword>
<evidence type="ECO:0000313" key="4">
    <source>
        <dbReference type="EMBL" id="MDP9889358.1"/>
    </source>
</evidence>
<feature type="transmembrane region" description="Helical" evidence="2">
    <location>
        <begin position="272"/>
        <end position="290"/>
    </location>
</feature>
<keyword evidence="2" id="KW-1133">Transmembrane helix</keyword>
<comment type="caution">
    <text evidence="4">The sequence shown here is derived from an EMBL/GenBank/DDBJ whole genome shotgun (WGS) entry which is preliminary data.</text>
</comment>
<name>A0ABT9RXK3_9MICC</name>
<dbReference type="EMBL" id="JAUSRE010000015">
    <property type="protein sequence ID" value="MDP9889358.1"/>
    <property type="molecule type" value="Genomic_DNA"/>
</dbReference>
<dbReference type="RefSeq" id="WP_307309477.1">
    <property type="nucleotide sequence ID" value="NZ_JAUSRE010000015.1"/>
</dbReference>
<feature type="compositionally biased region" description="Basic and acidic residues" evidence="1">
    <location>
        <begin position="442"/>
        <end position="452"/>
    </location>
</feature>
<reference evidence="4 5" key="1">
    <citation type="submission" date="2023-07" db="EMBL/GenBank/DDBJ databases">
        <title>Sorghum-associated microbial communities from plants grown in Nebraska, USA.</title>
        <authorList>
            <person name="Schachtman D."/>
        </authorList>
    </citation>
    <scope>NUCLEOTIDE SEQUENCE [LARGE SCALE GENOMIC DNA]</scope>
    <source>
        <strain evidence="4 5">CC222</strain>
    </source>
</reference>
<feature type="region of interest" description="Disordered" evidence="1">
    <location>
        <begin position="424"/>
        <end position="452"/>
    </location>
</feature>
<accession>A0ABT9RXK3</accession>
<keyword evidence="2" id="KW-0812">Transmembrane</keyword>
<evidence type="ECO:0000259" key="3">
    <source>
        <dbReference type="Pfam" id="PF01757"/>
    </source>
</evidence>
<protein>
    <submittedName>
        <fullName evidence="4">Peptidoglycan/LPS O-acetylase OafA/YrhL</fullName>
    </submittedName>
</protein>
<keyword evidence="2" id="KW-0472">Membrane</keyword>
<organism evidence="4 5">
    <name type="scientific">Pseudarthrobacter enclensis</name>
    <dbReference type="NCBI Taxonomy" id="993070"/>
    <lineage>
        <taxon>Bacteria</taxon>
        <taxon>Bacillati</taxon>
        <taxon>Actinomycetota</taxon>
        <taxon>Actinomycetes</taxon>
        <taxon>Micrococcales</taxon>
        <taxon>Micrococcaceae</taxon>
        <taxon>Pseudarthrobacter</taxon>
    </lineage>
</organism>
<feature type="transmembrane region" description="Helical" evidence="2">
    <location>
        <begin position="96"/>
        <end position="118"/>
    </location>
</feature>
<evidence type="ECO:0000256" key="1">
    <source>
        <dbReference type="SAM" id="MobiDB-lite"/>
    </source>
</evidence>
<feature type="transmembrane region" description="Helical" evidence="2">
    <location>
        <begin position="50"/>
        <end position="75"/>
    </location>
</feature>
<dbReference type="InterPro" id="IPR050879">
    <property type="entry name" value="Acyltransferase_3"/>
</dbReference>
<dbReference type="PANTHER" id="PTHR23028">
    <property type="entry name" value="ACETYLTRANSFERASE"/>
    <property type="match status" value="1"/>
</dbReference>
<feature type="transmembrane region" description="Helical" evidence="2">
    <location>
        <begin position="336"/>
        <end position="357"/>
    </location>
</feature>